<evidence type="ECO:0000256" key="2">
    <source>
        <dbReference type="ARBA" id="ARBA00002388"/>
    </source>
</evidence>
<reference evidence="13 14" key="1">
    <citation type="submission" date="2019-04" db="EMBL/GenBank/DDBJ databases">
        <title>Draft genome sequence of Robertkochia marina CC-AMO-30D.</title>
        <authorList>
            <person name="Hameed A."/>
            <person name="Lin S.-Y."/>
            <person name="Shahina M."/>
            <person name="Lai W.-A."/>
            <person name="Young C.-C."/>
        </authorList>
    </citation>
    <scope>NUCLEOTIDE SEQUENCE [LARGE SCALE GENOMIC DNA]</scope>
    <source>
        <strain evidence="13 14">CC-AMO-30D</strain>
    </source>
</reference>
<comment type="caution">
    <text evidence="13">The sequence shown here is derived from an EMBL/GenBank/DDBJ whole genome shotgun (WGS) entry which is preliminary data.</text>
</comment>
<dbReference type="Pfam" id="PF00254">
    <property type="entry name" value="FKBP_C"/>
    <property type="match status" value="1"/>
</dbReference>
<dbReference type="FunFam" id="2.40.100.10:FF:000028">
    <property type="entry name" value="Peptidyl-prolyl cis-trans isomerase"/>
    <property type="match status" value="1"/>
</dbReference>
<comment type="function">
    <text evidence="2">PPIases accelerate the folding of proteins. It catalyzes the cis-trans isomerization of proline imidic peptide bonds in oligopeptides.</text>
</comment>
<dbReference type="PROSITE" id="PS51257">
    <property type="entry name" value="PROKAR_LIPOPROTEIN"/>
    <property type="match status" value="1"/>
</dbReference>
<keyword evidence="6" id="KW-0963">Cytoplasm</keyword>
<evidence type="ECO:0000256" key="3">
    <source>
        <dbReference type="ARBA" id="ARBA00004496"/>
    </source>
</evidence>
<comment type="similarity">
    <text evidence="4">Belongs to the cyclophilin-type PPIase family.</text>
</comment>
<keyword evidence="10" id="KW-0175">Coiled coil</keyword>
<dbReference type="InterPro" id="IPR046357">
    <property type="entry name" value="PPIase_dom_sf"/>
</dbReference>
<dbReference type="InterPro" id="IPR044666">
    <property type="entry name" value="Cyclophilin_A-like"/>
</dbReference>
<proteinExistence type="inferred from homology"/>
<dbReference type="Proteomes" id="UP000305939">
    <property type="component" value="Unassembled WGS sequence"/>
</dbReference>
<name>A0A4S3LYD1_9FLAO</name>
<protein>
    <recommendedName>
        <fullName evidence="5 9">peptidylprolyl isomerase</fullName>
        <ecNumber evidence="5 9">5.2.1.8</ecNumber>
    </recommendedName>
</protein>
<dbReference type="PRINTS" id="PR00153">
    <property type="entry name" value="CSAPPISMRASE"/>
</dbReference>
<feature type="domain" description="PPIase cyclophilin-type" evidence="12">
    <location>
        <begin position="38"/>
        <end position="194"/>
    </location>
</feature>
<dbReference type="CDD" id="cd00317">
    <property type="entry name" value="cyclophilin"/>
    <property type="match status" value="1"/>
</dbReference>
<dbReference type="OrthoDB" id="9807797at2"/>
<dbReference type="EMBL" id="SSMC01000003">
    <property type="protein sequence ID" value="THD66572.1"/>
    <property type="molecule type" value="Genomic_DNA"/>
</dbReference>
<evidence type="ECO:0000313" key="14">
    <source>
        <dbReference type="Proteomes" id="UP000305939"/>
    </source>
</evidence>
<dbReference type="SUPFAM" id="SSF50891">
    <property type="entry name" value="Cyclophilin-like"/>
    <property type="match status" value="1"/>
</dbReference>
<evidence type="ECO:0000256" key="8">
    <source>
        <dbReference type="ARBA" id="ARBA00023235"/>
    </source>
</evidence>
<gene>
    <name evidence="13" type="ORF">E7Z59_12315</name>
</gene>
<dbReference type="EC" id="5.2.1.8" evidence="5 9"/>
<dbReference type="GO" id="GO:0005737">
    <property type="term" value="C:cytoplasm"/>
    <property type="evidence" value="ECO:0007669"/>
    <property type="project" value="UniProtKB-SubCell"/>
</dbReference>
<keyword evidence="7 9" id="KW-0697">Rotamase</keyword>
<evidence type="ECO:0000256" key="4">
    <source>
        <dbReference type="ARBA" id="ARBA00007365"/>
    </source>
</evidence>
<dbReference type="PROSITE" id="PS50072">
    <property type="entry name" value="CSA_PPIASE_2"/>
    <property type="match status" value="1"/>
</dbReference>
<keyword evidence="14" id="KW-1185">Reference proteome</keyword>
<evidence type="ECO:0000256" key="5">
    <source>
        <dbReference type="ARBA" id="ARBA00013194"/>
    </source>
</evidence>
<evidence type="ECO:0000313" key="13">
    <source>
        <dbReference type="EMBL" id="THD66572.1"/>
    </source>
</evidence>
<accession>A0A4S3LYD1</accession>
<dbReference type="AlphaFoldDB" id="A0A4S3LYD1"/>
<sequence length="370" mass="40559">MKNFSLIILLGLIVTACSSSKFSDLDDGLYADIQTTKGNMVVELYYEQTPVTVANFVSLAEGTNEYVNEQYKGKPYYDSIVFHRVIKGFMIQGGDPTGTGRGGPGYKFKDEIVDSLKHDAKGILSMANAGPGTNGSQFFITHDTTPWLNGKHTVFGKVLKGLEVIDSIANTPVSQNPATPNRPEEDILIEKVEIIRKGKDAKRFDAPEVIGGFFREAEEKAAAMQQMKDETAAEFDQQREEAQTTASGLKYIYLKETDGKKPADGETVLVNYAGFLSDGNLFDTSVEEVAATYGNLNPRKRDMGGYQPFPMMVGPEAQMIPGFKEALSMLKTGEKIRVFIPPHLGYGEAGAPPVIPPNSELIFDLEIVEE</sequence>
<evidence type="ECO:0000256" key="10">
    <source>
        <dbReference type="SAM" id="Coils"/>
    </source>
</evidence>
<dbReference type="SUPFAM" id="SSF54534">
    <property type="entry name" value="FKBP-like"/>
    <property type="match status" value="1"/>
</dbReference>
<feature type="coiled-coil region" evidence="10">
    <location>
        <begin position="214"/>
        <end position="241"/>
    </location>
</feature>
<evidence type="ECO:0000256" key="9">
    <source>
        <dbReference type="PROSITE-ProRule" id="PRU00277"/>
    </source>
</evidence>
<organism evidence="13 14">
    <name type="scientific">Robertkochia marina</name>
    <dbReference type="NCBI Taxonomy" id="1227945"/>
    <lineage>
        <taxon>Bacteria</taxon>
        <taxon>Pseudomonadati</taxon>
        <taxon>Bacteroidota</taxon>
        <taxon>Flavobacteriia</taxon>
        <taxon>Flavobacteriales</taxon>
        <taxon>Flavobacteriaceae</taxon>
        <taxon>Robertkochia</taxon>
    </lineage>
</organism>
<evidence type="ECO:0000259" key="11">
    <source>
        <dbReference type="PROSITE" id="PS50059"/>
    </source>
</evidence>
<dbReference type="PANTHER" id="PTHR45625">
    <property type="entry name" value="PEPTIDYL-PROLYL CIS-TRANS ISOMERASE-RELATED"/>
    <property type="match status" value="1"/>
</dbReference>
<dbReference type="PANTHER" id="PTHR45625:SF4">
    <property type="entry name" value="PEPTIDYLPROLYL ISOMERASE DOMAIN AND WD REPEAT-CONTAINING PROTEIN 1"/>
    <property type="match status" value="1"/>
</dbReference>
<dbReference type="RefSeq" id="WP_136336644.1">
    <property type="nucleotide sequence ID" value="NZ_QXMP01000003.1"/>
</dbReference>
<evidence type="ECO:0000256" key="1">
    <source>
        <dbReference type="ARBA" id="ARBA00000971"/>
    </source>
</evidence>
<dbReference type="Gene3D" id="2.40.100.10">
    <property type="entry name" value="Cyclophilin-like"/>
    <property type="match status" value="1"/>
</dbReference>
<dbReference type="Pfam" id="PF00160">
    <property type="entry name" value="Pro_isomerase"/>
    <property type="match status" value="1"/>
</dbReference>
<dbReference type="GO" id="GO:0003755">
    <property type="term" value="F:peptidyl-prolyl cis-trans isomerase activity"/>
    <property type="evidence" value="ECO:0007669"/>
    <property type="project" value="UniProtKB-KW"/>
</dbReference>
<comment type="catalytic activity">
    <reaction evidence="1 9">
        <text>[protein]-peptidylproline (omega=180) = [protein]-peptidylproline (omega=0)</text>
        <dbReference type="Rhea" id="RHEA:16237"/>
        <dbReference type="Rhea" id="RHEA-COMP:10747"/>
        <dbReference type="Rhea" id="RHEA-COMP:10748"/>
        <dbReference type="ChEBI" id="CHEBI:83833"/>
        <dbReference type="ChEBI" id="CHEBI:83834"/>
        <dbReference type="EC" id="5.2.1.8"/>
    </reaction>
</comment>
<dbReference type="PROSITE" id="PS50059">
    <property type="entry name" value="FKBP_PPIASE"/>
    <property type="match status" value="1"/>
</dbReference>
<feature type="domain" description="PPIase FKBP-type" evidence="11">
    <location>
        <begin position="265"/>
        <end position="370"/>
    </location>
</feature>
<dbReference type="InterPro" id="IPR002130">
    <property type="entry name" value="Cyclophilin-type_PPIase_dom"/>
</dbReference>
<dbReference type="InterPro" id="IPR029000">
    <property type="entry name" value="Cyclophilin-like_dom_sf"/>
</dbReference>
<evidence type="ECO:0000256" key="6">
    <source>
        <dbReference type="ARBA" id="ARBA00022490"/>
    </source>
</evidence>
<evidence type="ECO:0000259" key="12">
    <source>
        <dbReference type="PROSITE" id="PS50072"/>
    </source>
</evidence>
<dbReference type="InterPro" id="IPR001179">
    <property type="entry name" value="PPIase_FKBP_dom"/>
</dbReference>
<comment type="subcellular location">
    <subcellularLocation>
        <location evidence="3">Cytoplasm</location>
    </subcellularLocation>
</comment>
<keyword evidence="8 9" id="KW-0413">Isomerase</keyword>
<dbReference type="Gene3D" id="3.10.50.40">
    <property type="match status" value="1"/>
</dbReference>
<evidence type="ECO:0000256" key="7">
    <source>
        <dbReference type="ARBA" id="ARBA00023110"/>
    </source>
</evidence>